<sequence>MPKLEQCVQQRVFNIFELSEQILLYAAEFSPRTVLTAQRVSKDWQAVVQNPTLIQQALWFKPCPSRLHALKQRIRAGNFNPNDPVSFNPVIWPVPPLSNTITTFSRKVEEGSHGHESWRKMLVAVLDIPTTKIEVYCNGSRISSIPCDGDTSMGKFFERAQRQRDSRGKCAWGMEDAEDDEI</sequence>
<accession>A0A9Q9B3W2</accession>
<proteinExistence type="predicted"/>
<evidence type="ECO:0000313" key="2">
    <source>
        <dbReference type="Proteomes" id="UP001056384"/>
    </source>
</evidence>
<dbReference type="OrthoDB" id="3800738at2759"/>
<dbReference type="EMBL" id="CP099426">
    <property type="protein sequence ID" value="USW56922.1"/>
    <property type="molecule type" value="Genomic_DNA"/>
</dbReference>
<keyword evidence="2" id="KW-1185">Reference proteome</keyword>
<dbReference type="Proteomes" id="UP001056384">
    <property type="component" value="Chromosome 9"/>
</dbReference>
<dbReference type="AlphaFoldDB" id="A0A9Q9B3W2"/>
<dbReference type="SUPFAM" id="SSF81383">
    <property type="entry name" value="F-box domain"/>
    <property type="match status" value="1"/>
</dbReference>
<gene>
    <name evidence="1" type="ORF">Slin15195_G102410</name>
</gene>
<reference evidence="1" key="1">
    <citation type="submission" date="2022-06" db="EMBL/GenBank/DDBJ databases">
        <title>Complete genome sequences of two strains of the flax pathogen Septoria linicola.</title>
        <authorList>
            <person name="Lapalu N."/>
            <person name="Simon A."/>
            <person name="Demenou B."/>
            <person name="Paumier D."/>
            <person name="Guillot M.-P."/>
            <person name="Gout L."/>
            <person name="Valade R."/>
        </authorList>
    </citation>
    <scope>NUCLEOTIDE SEQUENCE</scope>
    <source>
        <strain evidence="1">SE15195</strain>
    </source>
</reference>
<evidence type="ECO:0000313" key="1">
    <source>
        <dbReference type="EMBL" id="USW56922.1"/>
    </source>
</evidence>
<protein>
    <submittedName>
        <fullName evidence="1">F-box-like domain superfamily protein</fullName>
    </submittedName>
</protein>
<name>A0A9Q9B3W2_9PEZI</name>
<dbReference type="InterPro" id="IPR036047">
    <property type="entry name" value="F-box-like_dom_sf"/>
</dbReference>
<organism evidence="1 2">
    <name type="scientific">Septoria linicola</name>
    <dbReference type="NCBI Taxonomy" id="215465"/>
    <lineage>
        <taxon>Eukaryota</taxon>
        <taxon>Fungi</taxon>
        <taxon>Dikarya</taxon>
        <taxon>Ascomycota</taxon>
        <taxon>Pezizomycotina</taxon>
        <taxon>Dothideomycetes</taxon>
        <taxon>Dothideomycetidae</taxon>
        <taxon>Mycosphaerellales</taxon>
        <taxon>Mycosphaerellaceae</taxon>
        <taxon>Septoria</taxon>
    </lineage>
</organism>